<evidence type="ECO:0000259" key="15">
    <source>
        <dbReference type="PROSITE" id="PS50142"/>
    </source>
</evidence>
<dbReference type="GO" id="GO:0005737">
    <property type="term" value="C:cytoplasm"/>
    <property type="evidence" value="ECO:0007669"/>
    <property type="project" value="TreeGrafter"/>
</dbReference>
<keyword evidence="7" id="KW-0347">Helicase</keyword>
<name>A0A6P4IVF6_DROKI</name>
<evidence type="ECO:0000313" key="21">
    <source>
        <dbReference type="RefSeq" id="XP_017027359.1"/>
    </source>
</evidence>
<evidence type="ECO:0000259" key="19">
    <source>
        <dbReference type="PROSITE" id="PS51327"/>
    </source>
</evidence>
<dbReference type="InterPro" id="IPR038248">
    <property type="entry name" value="Dicer_dimer_sf"/>
</dbReference>
<feature type="domain" description="Helicase C-terminal" evidence="18">
    <location>
        <begin position="372"/>
        <end position="561"/>
    </location>
</feature>
<evidence type="ECO:0000256" key="2">
    <source>
        <dbReference type="ARBA" id="ARBA00001946"/>
    </source>
</evidence>
<evidence type="ECO:0000256" key="5">
    <source>
        <dbReference type="ARBA" id="ARBA00022741"/>
    </source>
</evidence>
<dbReference type="Pfam" id="PF00271">
    <property type="entry name" value="Helicase_C"/>
    <property type="match status" value="1"/>
</dbReference>
<accession>A0A6P4IVF6</accession>
<dbReference type="SMART" id="SM00487">
    <property type="entry name" value="DEXDc"/>
    <property type="match status" value="1"/>
</dbReference>
<dbReference type="GO" id="GO:0035194">
    <property type="term" value="P:regulatory ncRNA-mediated post-transcriptional gene silencing"/>
    <property type="evidence" value="ECO:0007669"/>
    <property type="project" value="UniProtKB-ARBA"/>
</dbReference>
<dbReference type="PROSITE" id="PS51327">
    <property type="entry name" value="DICER_DSRBF"/>
    <property type="match status" value="1"/>
</dbReference>
<keyword evidence="5" id="KW-0547">Nucleotide-binding</keyword>
<evidence type="ECO:0000256" key="11">
    <source>
        <dbReference type="ARBA" id="ARBA00035116"/>
    </source>
</evidence>
<dbReference type="OrthoDB" id="416741at2759"/>
<dbReference type="InterPro" id="IPR044441">
    <property type="entry name" value="DICER_DSRM"/>
</dbReference>
<dbReference type="PROSITE" id="PS50137">
    <property type="entry name" value="DS_RBD"/>
    <property type="match status" value="1"/>
</dbReference>
<dbReference type="GO" id="GO:0030422">
    <property type="term" value="P:siRNA processing"/>
    <property type="evidence" value="ECO:0007669"/>
    <property type="project" value="InterPro"/>
</dbReference>
<keyword evidence="10" id="KW-0943">RNA-mediated gene silencing</keyword>
<dbReference type="GO" id="GO:0003723">
    <property type="term" value="F:RNA binding"/>
    <property type="evidence" value="ECO:0007669"/>
    <property type="project" value="UniProtKB-UniRule"/>
</dbReference>
<dbReference type="SMART" id="SM00949">
    <property type="entry name" value="PAZ"/>
    <property type="match status" value="1"/>
</dbReference>
<evidence type="ECO:0000256" key="10">
    <source>
        <dbReference type="ARBA" id="ARBA00023158"/>
    </source>
</evidence>
<dbReference type="InterPro" id="IPR048512">
    <property type="entry name" value="Dicer_platform"/>
</dbReference>
<dbReference type="SUPFAM" id="SSF52540">
    <property type="entry name" value="P-loop containing nucleoside triphosphate hydrolases"/>
    <property type="match status" value="2"/>
</dbReference>
<dbReference type="Proteomes" id="UP001652661">
    <property type="component" value="Chromosome 2R"/>
</dbReference>
<dbReference type="InterPro" id="IPR036389">
    <property type="entry name" value="RNase_III_sf"/>
</dbReference>
<dbReference type="PANTHER" id="PTHR14950">
    <property type="entry name" value="DICER-RELATED"/>
    <property type="match status" value="1"/>
</dbReference>
<keyword evidence="20" id="KW-1185">Reference proteome</keyword>
<dbReference type="PROSITE" id="PS51192">
    <property type="entry name" value="HELICASE_ATP_BIND_1"/>
    <property type="match status" value="1"/>
</dbReference>
<reference evidence="20" key="1">
    <citation type="submission" date="2025-05" db="UniProtKB">
        <authorList>
            <consortium name="RefSeq"/>
        </authorList>
    </citation>
    <scope>NUCLEOTIDE SEQUENCE [LARGE SCALE GENOMIC DNA]</scope>
    <source>
        <strain evidence="20">14028-0561.14</strain>
    </source>
</reference>
<dbReference type="Pfam" id="PF00270">
    <property type="entry name" value="DEAD"/>
    <property type="match status" value="1"/>
</dbReference>
<dbReference type="FunFam" id="3.30.160.20:FF:000089">
    <property type="entry name" value="Dicer-2"/>
    <property type="match status" value="1"/>
</dbReference>
<feature type="domain" description="RNase III" evidence="15">
    <location>
        <begin position="1441"/>
        <end position="1637"/>
    </location>
</feature>
<feature type="domain" description="Dicer dsRNA-binding fold" evidence="19">
    <location>
        <begin position="577"/>
        <end position="679"/>
    </location>
</feature>
<dbReference type="Pfam" id="PF00636">
    <property type="entry name" value="Ribonuclease_3"/>
    <property type="match status" value="2"/>
</dbReference>
<evidence type="ECO:0000256" key="1">
    <source>
        <dbReference type="ARBA" id="ARBA00000109"/>
    </source>
</evidence>
<evidence type="ECO:0000256" key="12">
    <source>
        <dbReference type="PROSITE-ProRule" id="PRU00657"/>
    </source>
</evidence>
<evidence type="ECO:0000259" key="14">
    <source>
        <dbReference type="PROSITE" id="PS50137"/>
    </source>
</evidence>
<dbReference type="EC" id="3.1.26.3" evidence="3"/>
<comment type="catalytic activity">
    <reaction evidence="1">
        <text>Endonucleolytic cleavage to 5'-phosphomonoester.</text>
        <dbReference type="EC" id="3.1.26.3"/>
    </reaction>
</comment>
<dbReference type="SUPFAM" id="SSF69065">
    <property type="entry name" value="RNase III domain-like"/>
    <property type="match status" value="2"/>
</dbReference>
<protein>
    <recommendedName>
        <fullName evidence="3">ribonuclease III</fullName>
        <ecNumber evidence="3">3.1.26.3</ecNumber>
    </recommendedName>
</protein>
<dbReference type="SUPFAM" id="SSF54768">
    <property type="entry name" value="dsRNA-binding domain-like"/>
    <property type="match status" value="1"/>
</dbReference>
<feature type="domain" description="RNase III" evidence="15">
    <location>
        <begin position="1202"/>
        <end position="1390"/>
    </location>
</feature>
<evidence type="ECO:0000256" key="3">
    <source>
        <dbReference type="ARBA" id="ARBA00012177"/>
    </source>
</evidence>
<organism evidence="20 21">
    <name type="scientific">Drosophila kikkawai</name>
    <name type="common">Fruit fly</name>
    <dbReference type="NCBI Taxonomy" id="30033"/>
    <lineage>
        <taxon>Eukaryota</taxon>
        <taxon>Metazoa</taxon>
        <taxon>Ecdysozoa</taxon>
        <taxon>Arthropoda</taxon>
        <taxon>Hexapoda</taxon>
        <taxon>Insecta</taxon>
        <taxon>Pterygota</taxon>
        <taxon>Neoptera</taxon>
        <taxon>Endopterygota</taxon>
        <taxon>Diptera</taxon>
        <taxon>Brachycera</taxon>
        <taxon>Muscomorpha</taxon>
        <taxon>Ephydroidea</taxon>
        <taxon>Drosophilidae</taxon>
        <taxon>Drosophila</taxon>
        <taxon>Sophophora</taxon>
    </lineage>
</organism>
<keyword evidence="9 12" id="KW-0694">RNA-binding</keyword>
<dbReference type="InterPro" id="IPR000999">
    <property type="entry name" value="RNase_III_dom"/>
</dbReference>
<dbReference type="GO" id="GO:0004386">
    <property type="term" value="F:helicase activity"/>
    <property type="evidence" value="ECO:0007669"/>
    <property type="project" value="UniProtKB-KW"/>
</dbReference>
<dbReference type="PROSITE" id="PS50142">
    <property type="entry name" value="RNASE_3_2"/>
    <property type="match status" value="2"/>
</dbReference>
<dbReference type="OMA" id="YHVNRMC"/>
<evidence type="ECO:0000259" key="17">
    <source>
        <dbReference type="PROSITE" id="PS51192"/>
    </source>
</evidence>
<evidence type="ECO:0000256" key="6">
    <source>
        <dbReference type="ARBA" id="ARBA00022801"/>
    </source>
</evidence>
<keyword evidence="4" id="KW-0540">Nuclease</keyword>
<feature type="domain" description="DRBM" evidence="14">
    <location>
        <begin position="1706"/>
        <end position="1728"/>
    </location>
</feature>
<keyword evidence="6" id="KW-0378">Hydrolase</keyword>
<feature type="domain" description="Helicase ATP-binding" evidence="17">
    <location>
        <begin position="22"/>
        <end position="201"/>
    </location>
</feature>
<dbReference type="SMART" id="SM00535">
    <property type="entry name" value="RIBOc"/>
    <property type="match status" value="2"/>
</dbReference>
<dbReference type="SMART" id="SM00490">
    <property type="entry name" value="HELICc"/>
    <property type="match status" value="1"/>
</dbReference>
<dbReference type="PANTHER" id="PTHR14950:SF36">
    <property type="entry name" value="ENDORIBONUCLEASE DCR-2"/>
    <property type="match status" value="1"/>
</dbReference>
<dbReference type="GO" id="GO:0004530">
    <property type="term" value="F:deoxyribonuclease I activity"/>
    <property type="evidence" value="ECO:0007669"/>
    <property type="project" value="TreeGrafter"/>
</dbReference>
<dbReference type="CDD" id="cd00593">
    <property type="entry name" value="RIBOc"/>
    <property type="match status" value="2"/>
</dbReference>
<keyword evidence="8" id="KW-0067">ATP-binding</keyword>
<dbReference type="GO" id="GO:0006309">
    <property type="term" value="P:apoptotic DNA fragmentation"/>
    <property type="evidence" value="ECO:0007669"/>
    <property type="project" value="TreeGrafter"/>
</dbReference>
<dbReference type="GO" id="GO:0070578">
    <property type="term" value="C:RISC-loading complex"/>
    <property type="evidence" value="ECO:0007669"/>
    <property type="project" value="TreeGrafter"/>
</dbReference>
<evidence type="ECO:0000256" key="8">
    <source>
        <dbReference type="ARBA" id="ARBA00022840"/>
    </source>
</evidence>
<comment type="cofactor">
    <cofactor evidence="2">
        <name>Mg(2+)</name>
        <dbReference type="ChEBI" id="CHEBI:18420"/>
    </cofactor>
</comment>
<evidence type="ECO:0000259" key="16">
    <source>
        <dbReference type="PROSITE" id="PS50821"/>
    </source>
</evidence>
<dbReference type="InterPro" id="IPR001650">
    <property type="entry name" value="Helicase_C-like"/>
</dbReference>
<sequence>MGDSGDNMQAIEIKPRDYQLRLVDYITKHNGIIYLPTGSGKTYVAILALKRFSQDMDKTIENGGKRALFMCNTVELARQQAVALKRHTNFKVGFYVGEQGVDDWPRGKWTDEIRDNQVLVGTAQVILDLFAQRYLELGSVSIVIIDECHHGTGHHPYREFMRLFLCVGQGQKLPRVVGLTGVLIKGNEIKQVAKMLQELETTYRGKIITVSDSKEMENVMLYSTKPKEYLLTYPAHIHAFQVVVRINENIASFFKCLDTMNIGKQPVRKSKGLQAQRDPHKKGAIKTLFNDFQFQMKEYGLYPASIAIVSLIVEFEIKKRQAETLSLKTMYRGAIEVCDYIRHLLDAKLHDLVDEDSSVDTENVIMTFSAPKVQRFLQYLKKTFAGKQPKDICCLVFLERRYSCKCILGMLLAFIKDSPELRDVLVPQFMVGRNSIAQDFENVLERNFQKTAIQQFRDGEANLMVCSSVLEEGIDVQACNYVLILDALKTFNMYVQTKGRARSKEAQFVLFASEVETAKVSQQIGQYRVAHAEIAEYLKDRVLDRAEPQLDEITEHFRDIIPPYKNEHGALLLPSSALILLHRYCQSLPSDAFGFVVPWINLLDDSERRQLFGEAAARKPVVSITLPLTSRLKDTIYSDPMDCVKSAKVSAAFKVCRQLYQMGELNERFLPFTLKERMTAIADIHFEHWKKYGDDVTAVGRKEATKLQTYKTACPAEFFDARPRVGEVCYAYEICLQPRFEKNDYTEHMYLNLQTASNYALLLRKKLPRLAEMPLFSNQGEVSVRVAETPVEVVIQNEEQLELLHQFHGMLFRDILRIWQPYFVLDRRGKENSFLVVPISVLSDGQRKGIDWPLVTRFQKLPRPQKVSVQQRKQQPAPRPEDFEGKIVTQWYANYEEKRMLVTKVHRELTPSSFMEKNHLDKTYYEFTMSKYSNHIGDVVHRDQFLIEVREVTEQLNFYVQNRVKTSAQSKARAKVVLIPELCFNFAFPGDLWLKAIFLPSILRRLHFLLHAEALRRRFNAHLGLDKLPINGVAYRPKALEIDWSLKRNVDPLGNAVANEDFEEPRSLLEPLPTKSIVTEMENLKITDFENSWQQYMEPRDLSRNIMNIYPVELSYYYNFTQGHVSKIDEMEFADKQFWTETQFKMSNRNVYGTRSAAKANNDLPALMPATSTAVPCPESRLSVLQISQSDENITPAEQGQFLAALTSAACSDVYDMERLELLGDSFLKLSATLYLTSKYSDWNEGTLTQVKSKLVSNRNLLYCLSETDIPTRISNSLFTPKYTWIPPSVSLPHNVLALWREKPGLAELVGPHNLRALVLSEEESLAKGSCDELTYRNFVESCQGNANSHYAGADFSAEVSFCVGETKIADKVVADTLEALLGVIVKNYGLQHGFRMLEYFGVCKADIGKPLSQLLDLSLSGDRMRANVTTTEIDGFLINHTHLEENLGYTFRDRGYLLQALTHPSYPTNRVTGCYQELEFVGDAILDFLISAHIYENNVKMTPGQLTDLRSALVNNTTLACICVRHKLHLFILAENALLSETIANFVSFQESQGHRVTNHVRILLEESDIESSPLDYEDDDEEMTGMTGASPAITQHGKGDAPAKGEYNMSQNVDVPKALGDVLEALIAAVYLDCRDLNRTWQVIYNLLEPEIQEFSRNVPINPIRQLYEHKLANPVFGSPIVDQEKVMMSCQFTCMEKTIKVYGFGNNRDQAKMAAAKHALQKLAKCDA</sequence>
<gene>
    <name evidence="21" type="primary">Dcr-2</name>
</gene>
<dbReference type="InterPro" id="IPR014720">
    <property type="entry name" value="dsRBD_dom"/>
</dbReference>
<dbReference type="Gene3D" id="1.10.1520.10">
    <property type="entry name" value="Ribonuclease III domain"/>
    <property type="match status" value="2"/>
</dbReference>
<dbReference type="Gene3D" id="3.30.160.20">
    <property type="match status" value="1"/>
</dbReference>
<dbReference type="InterPro" id="IPR005034">
    <property type="entry name" value="Dicer_dimerisation"/>
</dbReference>
<evidence type="ECO:0000313" key="20">
    <source>
        <dbReference type="Proteomes" id="UP001652661"/>
    </source>
</evidence>
<reference evidence="21" key="2">
    <citation type="submission" date="2025-08" db="UniProtKB">
        <authorList>
            <consortium name="RefSeq"/>
        </authorList>
    </citation>
    <scope>IDENTIFICATION</scope>
    <source>
        <strain evidence="21">14028-0561.14</strain>
        <tissue evidence="21">Whole fly</tissue>
    </source>
</reference>
<dbReference type="InterPro" id="IPR048513">
    <property type="entry name" value="Dicer_PBD"/>
</dbReference>
<dbReference type="PROSITE" id="PS51194">
    <property type="entry name" value="HELICASE_CTER"/>
    <property type="match status" value="1"/>
</dbReference>
<proteinExistence type="inferred from homology"/>
<dbReference type="CDD" id="cd15903">
    <property type="entry name" value="Dicer_PBD"/>
    <property type="match status" value="1"/>
</dbReference>
<dbReference type="InterPro" id="IPR011545">
    <property type="entry name" value="DEAD/DEAH_box_helicase_dom"/>
</dbReference>
<dbReference type="Pfam" id="PF20931">
    <property type="entry name" value="Dicer_platform"/>
    <property type="match status" value="1"/>
</dbReference>
<dbReference type="GO" id="GO:0005634">
    <property type="term" value="C:nucleus"/>
    <property type="evidence" value="ECO:0007669"/>
    <property type="project" value="TreeGrafter"/>
</dbReference>
<dbReference type="Gene3D" id="3.30.160.380">
    <property type="entry name" value="Dicer dimerisation domain"/>
    <property type="match status" value="1"/>
</dbReference>
<dbReference type="InterPro" id="IPR003100">
    <property type="entry name" value="PAZ_dom"/>
</dbReference>
<evidence type="ECO:0000256" key="13">
    <source>
        <dbReference type="SAM" id="MobiDB-lite"/>
    </source>
</evidence>
<dbReference type="InterPro" id="IPR014001">
    <property type="entry name" value="Helicase_ATP-bd"/>
</dbReference>
<feature type="region of interest" description="Disordered" evidence="13">
    <location>
        <begin position="1575"/>
        <end position="1604"/>
    </location>
</feature>
<comment type="similarity">
    <text evidence="11 12">Belongs to the helicase family. Dicer subfamily.</text>
</comment>
<feature type="compositionally biased region" description="Acidic residues" evidence="13">
    <location>
        <begin position="1575"/>
        <end position="1585"/>
    </location>
</feature>
<dbReference type="Gene3D" id="2.170.260.10">
    <property type="entry name" value="paz domain"/>
    <property type="match status" value="1"/>
</dbReference>
<dbReference type="CDD" id="cd18034">
    <property type="entry name" value="DEXHc_dicer"/>
    <property type="match status" value="1"/>
</dbReference>
<dbReference type="Pfam" id="PF02170">
    <property type="entry name" value="PAZ"/>
    <property type="match status" value="1"/>
</dbReference>
<evidence type="ECO:0000259" key="18">
    <source>
        <dbReference type="PROSITE" id="PS51194"/>
    </source>
</evidence>
<dbReference type="PROSITE" id="PS50821">
    <property type="entry name" value="PAZ"/>
    <property type="match status" value="1"/>
</dbReference>
<dbReference type="Gene3D" id="3.40.50.300">
    <property type="entry name" value="P-loop containing nucleotide triphosphate hydrolases"/>
    <property type="match status" value="2"/>
</dbReference>
<evidence type="ECO:0000256" key="4">
    <source>
        <dbReference type="ARBA" id="ARBA00022722"/>
    </source>
</evidence>
<dbReference type="GO" id="GO:0031054">
    <property type="term" value="P:pre-miRNA processing"/>
    <property type="evidence" value="ECO:0007669"/>
    <property type="project" value="InterPro"/>
</dbReference>
<dbReference type="RefSeq" id="XP_017027359.1">
    <property type="nucleotide sequence ID" value="XM_017171870.3"/>
</dbReference>
<dbReference type="Pfam" id="PF03368">
    <property type="entry name" value="Dicer_dimer"/>
    <property type="match status" value="1"/>
</dbReference>
<feature type="domain" description="PAZ" evidence="16">
    <location>
        <begin position="850"/>
        <end position="987"/>
    </location>
</feature>
<dbReference type="GO" id="GO:0004525">
    <property type="term" value="F:ribonuclease III activity"/>
    <property type="evidence" value="ECO:0007669"/>
    <property type="project" value="UniProtKB-EC"/>
</dbReference>
<evidence type="ECO:0000256" key="9">
    <source>
        <dbReference type="ARBA" id="ARBA00022884"/>
    </source>
</evidence>
<dbReference type="InterPro" id="IPR027417">
    <property type="entry name" value="P-loop_NTPase"/>
</dbReference>
<evidence type="ECO:0000256" key="7">
    <source>
        <dbReference type="ARBA" id="ARBA00022806"/>
    </source>
</evidence>
<dbReference type="FunFam" id="3.40.50.300:FF:000628">
    <property type="entry name" value="Endoribonuclease Dicer"/>
    <property type="match status" value="1"/>
</dbReference>
<dbReference type="Pfam" id="PF20932">
    <property type="entry name" value="Dicer_dsRBD"/>
    <property type="match status" value="1"/>
</dbReference>
<dbReference type="GO" id="GO:0005524">
    <property type="term" value="F:ATP binding"/>
    <property type="evidence" value="ECO:0007669"/>
    <property type="project" value="UniProtKB-KW"/>
</dbReference>